<keyword evidence="4" id="KW-0159">Chromosome partition</keyword>
<dbReference type="InterPro" id="IPR002104">
    <property type="entry name" value="Integrase_catalytic"/>
</dbReference>
<dbReference type="AlphaFoldDB" id="A0A7H0YF87"/>
<protein>
    <submittedName>
        <fullName evidence="12">Tyrosine recombinase XerS</fullName>
    </submittedName>
</protein>
<dbReference type="PROSITE" id="PS51898">
    <property type="entry name" value="TYR_RECOMBINASE"/>
    <property type="match status" value="1"/>
</dbReference>
<evidence type="ECO:0000259" key="10">
    <source>
        <dbReference type="PROSITE" id="PS51898"/>
    </source>
</evidence>
<reference evidence="12 13" key="1">
    <citation type="submission" date="2020-09" db="EMBL/GenBank/DDBJ databases">
        <title>Characterization of Paenibacillus peoriae strain ZF390 with broad-spectrum antimicrobial activity as a potential biocontrol agent.</title>
        <authorList>
            <person name="Li L."/>
            <person name="Zhao Y."/>
            <person name="Li B."/>
            <person name="Xie X."/>
        </authorList>
    </citation>
    <scope>NUCLEOTIDE SEQUENCE [LARGE SCALE GENOMIC DNA]</scope>
    <source>
        <strain evidence="12 13">ZF390</strain>
    </source>
</reference>
<dbReference type="PANTHER" id="PTHR30349">
    <property type="entry name" value="PHAGE INTEGRASE-RELATED"/>
    <property type="match status" value="1"/>
</dbReference>
<dbReference type="Pfam" id="PF00589">
    <property type="entry name" value="Phage_integrase"/>
    <property type="match status" value="1"/>
</dbReference>
<dbReference type="PANTHER" id="PTHR30349:SF77">
    <property type="entry name" value="TYROSINE RECOMBINASE XERC"/>
    <property type="match status" value="1"/>
</dbReference>
<keyword evidence="7" id="KW-0233">DNA recombination</keyword>
<proteinExistence type="predicted"/>
<evidence type="ECO:0000256" key="5">
    <source>
        <dbReference type="ARBA" id="ARBA00022908"/>
    </source>
</evidence>
<dbReference type="InterPro" id="IPR011010">
    <property type="entry name" value="DNA_brk_join_enz"/>
</dbReference>
<evidence type="ECO:0000256" key="7">
    <source>
        <dbReference type="ARBA" id="ARBA00023172"/>
    </source>
</evidence>
<dbReference type="RefSeq" id="WP_190299353.1">
    <property type="nucleotide sequence ID" value="NZ_CP061172.1"/>
</dbReference>
<evidence type="ECO:0000256" key="9">
    <source>
        <dbReference type="PROSITE-ProRule" id="PRU01248"/>
    </source>
</evidence>
<dbReference type="PROSITE" id="PS51900">
    <property type="entry name" value="CB"/>
    <property type="match status" value="1"/>
</dbReference>
<dbReference type="GO" id="GO:0051301">
    <property type="term" value="P:cell division"/>
    <property type="evidence" value="ECO:0007669"/>
    <property type="project" value="UniProtKB-KW"/>
</dbReference>
<dbReference type="SUPFAM" id="SSF56349">
    <property type="entry name" value="DNA breaking-rejoining enzymes"/>
    <property type="match status" value="1"/>
</dbReference>
<keyword evidence="6 9" id="KW-0238">DNA-binding</keyword>
<sequence length="356" mass="41986">MDKQMKMHYMNRIDEKLSDLPWFVTEFIDSRKRKLSPTTLLNYCHDYIIFFDWLVAENFNEESRKNINLAALEKLTIREVENFLSFLEYQLGNTKLTINRKLSSLKSLFDYLQNKAETSDLKPYIQRNVMAKMDLNVVKESQETIANRIDGKILREDDFESFRQFIAYDFGEMNKENKRIYNFHQFNRERDTAIVSLILGSGLRLSEVAGINVEDLDMNKALVRVIRKGNKEQYVYFSKQALLDLENYLQIRESRYIPEKNESFLFIAAPVGRKGKSRRLTQRSIEKLIEKYASAFGKPALTVHSLRHSFATRYHLENNDVPRLKNQLGHSSIQTTMIYTHLTDEEMRKAVNNMDK</sequence>
<keyword evidence="5" id="KW-0229">DNA integration</keyword>
<feature type="domain" description="Core-binding (CB)" evidence="11">
    <location>
        <begin position="18"/>
        <end position="113"/>
    </location>
</feature>
<dbReference type="NCBIfam" id="NF003462">
    <property type="entry name" value="PRK05084.1"/>
    <property type="match status" value="1"/>
</dbReference>
<keyword evidence="3" id="KW-0132">Cell division</keyword>
<name>A0A7H0YF87_9BACL</name>
<dbReference type="Gene3D" id="1.10.443.10">
    <property type="entry name" value="Intergrase catalytic core"/>
    <property type="match status" value="1"/>
</dbReference>
<feature type="domain" description="Tyr recombinase" evidence="10">
    <location>
        <begin position="161"/>
        <end position="352"/>
    </location>
</feature>
<dbReference type="InterPro" id="IPR044068">
    <property type="entry name" value="CB"/>
</dbReference>
<accession>A0A7H0YF87</accession>
<dbReference type="GO" id="GO:0007059">
    <property type="term" value="P:chromosome segregation"/>
    <property type="evidence" value="ECO:0007669"/>
    <property type="project" value="UniProtKB-KW"/>
</dbReference>
<evidence type="ECO:0000259" key="11">
    <source>
        <dbReference type="PROSITE" id="PS51900"/>
    </source>
</evidence>
<dbReference type="Gene3D" id="1.10.150.130">
    <property type="match status" value="1"/>
</dbReference>
<dbReference type="GO" id="GO:0005737">
    <property type="term" value="C:cytoplasm"/>
    <property type="evidence" value="ECO:0007669"/>
    <property type="project" value="UniProtKB-SubCell"/>
</dbReference>
<evidence type="ECO:0000313" key="13">
    <source>
        <dbReference type="Proteomes" id="UP000516384"/>
    </source>
</evidence>
<dbReference type="GO" id="GO:0003677">
    <property type="term" value="F:DNA binding"/>
    <property type="evidence" value="ECO:0007669"/>
    <property type="project" value="UniProtKB-UniRule"/>
</dbReference>
<evidence type="ECO:0000256" key="4">
    <source>
        <dbReference type="ARBA" id="ARBA00022829"/>
    </source>
</evidence>
<dbReference type="EMBL" id="CP061172">
    <property type="protein sequence ID" value="QNR69745.1"/>
    <property type="molecule type" value="Genomic_DNA"/>
</dbReference>
<keyword evidence="2" id="KW-0963">Cytoplasm</keyword>
<gene>
    <name evidence="12" type="primary">xerS</name>
    <name evidence="12" type="ORF">IAQ67_12470</name>
</gene>
<dbReference type="InterPro" id="IPR050090">
    <property type="entry name" value="Tyrosine_recombinase_XerCD"/>
</dbReference>
<dbReference type="GO" id="GO:0006310">
    <property type="term" value="P:DNA recombination"/>
    <property type="evidence" value="ECO:0007669"/>
    <property type="project" value="UniProtKB-KW"/>
</dbReference>
<keyword evidence="8" id="KW-0131">Cell cycle</keyword>
<evidence type="ECO:0000313" key="12">
    <source>
        <dbReference type="EMBL" id="QNR69745.1"/>
    </source>
</evidence>
<dbReference type="InterPro" id="IPR013762">
    <property type="entry name" value="Integrase-like_cat_sf"/>
</dbReference>
<evidence type="ECO:0000256" key="8">
    <source>
        <dbReference type="ARBA" id="ARBA00023306"/>
    </source>
</evidence>
<evidence type="ECO:0000256" key="2">
    <source>
        <dbReference type="ARBA" id="ARBA00022490"/>
    </source>
</evidence>
<evidence type="ECO:0000256" key="1">
    <source>
        <dbReference type="ARBA" id="ARBA00004496"/>
    </source>
</evidence>
<evidence type="ECO:0000256" key="6">
    <source>
        <dbReference type="ARBA" id="ARBA00023125"/>
    </source>
</evidence>
<organism evidence="12 13">
    <name type="scientific">Paenibacillus peoriae</name>
    <dbReference type="NCBI Taxonomy" id="59893"/>
    <lineage>
        <taxon>Bacteria</taxon>
        <taxon>Bacillati</taxon>
        <taxon>Bacillota</taxon>
        <taxon>Bacilli</taxon>
        <taxon>Bacillales</taxon>
        <taxon>Paenibacillaceae</taxon>
        <taxon>Paenibacillus</taxon>
    </lineage>
</organism>
<dbReference type="GO" id="GO:0015074">
    <property type="term" value="P:DNA integration"/>
    <property type="evidence" value="ECO:0007669"/>
    <property type="project" value="UniProtKB-KW"/>
</dbReference>
<comment type="subcellular location">
    <subcellularLocation>
        <location evidence="1">Cytoplasm</location>
    </subcellularLocation>
</comment>
<evidence type="ECO:0000256" key="3">
    <source>
        <dbReference type="ARBA" id="ARBA00022618"/>
    </source>
</evidence>
<dbReference type="InterPro" id="IPR010998">
    <property type="entry name" value="Integrase_recombinase_N"/>
</dbReference>
<dbReference type="Proteomes" id="UP000516384">
    <property type="component" value="Chromosome"/>
</dbReference>